<organism evidence="3 4">
    <name type="scientific">Staurois parvus</name>
    <dbReference type="NCBI Taxonomy" id="386267"/>
    <lineage>
        <taxon>Eukaryota</taxon>
        <taxon>Metazoa</taxon>
        <taxon>Chordata</taxon>
        <taxon>Craniata</taxon>
        <taxon>Vertebrata</taxon>
        <taxon>Euteleostomi</taxon>
        <taxon>Amphibia</taxon>
        <taxon>Batrachia</taxon>
        <taxon>Anura</taxon>
        <taxon>Neobatrachia</taxon>
        <taxon>Ranoidea</taxon>
        <taxon>Ranidae</taxon>
        <taxon>Staurois</taxon>
    </lineage>
</organism>
<evidence type="ECO:0000256" key="1">
    <source>
        <dbReference type="SAM" id="MobiDB-lite"/>
    </source>
</evidence>
<proteinExistence type="predicted"/>
<evidence type="ECO:0000256" key="2">
    <source>
        <dbReference type="SAM" id="SignalP"/>
    </source>
</evidence>
<gene>
    <name evidence="3" type="ORF">SPARVUS_LOCUS13382650</name>
</gene>
<feature type="non-terminal residue" evidence="3">
    <location>
        <position position="1"/>
    </location>
</feature>
<protein>
    <submittedName>
        <fullName evidence="3">Uncharacterized protein</fullName>
    </submittedName>
</protein>
<feature type="region of interest" description="Disordered" evidence="1">
    <location>
        <begin position="20"/>
        <end position="66"/>
    </location>
</feature>
<accession>A0ABN9G6I3</accession>
<comment type="caution">
    <text evidence="3">The sequence shown here is derived from an EMBL/GenBank/DDBJ whole genome shotgun (WGS) entry which is preliminary data.</text>
</comment>
<feature type="compositionally biased region" description="Polar residues" evidence="1">
    <location>
        <begin position="38"/>
        <end position="49"/>
    </location>
</feature>
<dbReference type="EMBL" id="CATNWA010017893">
    <property type="protein sequence ID" value="CAI9603847.1"/>
    <property type="molecule type" value="Genomic_DNA"/>
</dbReference>
<feature type="signal peptide" evidence="2">
    <location>
        <begin position="1"/>
        <end position="16"/>
    </location>
</feature>
<reference evidence="3" key="1">
    <citation type="submission" date="2023-05" db="EMBL/GenBank/DDBJ databases">
        <authorList>
            <person name="Stuckert A."/>
        </authorList>
    </citation>
    <scope>NUCLEOTIDE SEQUENCE</scope>
</reference>
<evidence type="ECO:0000313" key="4">
    <source>
        <dbReference type="Proteomes" id="UP001162483"/>
    </source>
</evidence>
<keyword evidence="4" id="KW-1185">Reference proteome</keyword>
<keyword evidence="2" id="KW-0732">Signal</keyword>
<sequence length="66" mass="7047">CLYLTLGVLFLSRISGIVPPTDTKGGAPLPPLTPSAPHWSTDTMMSTGHRTAPPTDTKMMEHCSSH</sequence>
<dbReference type="Proteomes" id="UP001162483">
    <property type="component" value="Unassembled WGS sequence"/>
</dbReference>
<feature type="chain" id="PRO_5046534625" evidence="2">
    <location>
        <begin position="17"/>
        <end position="66"/>
    </location>
</feature>
<evidence type="ECO:0000313" key="3">
    <source>
        <dbReference type="EMBL" id="CAI9603847.1"/>
    </source>
</evidence>
<name>A0ABN9G6I3_9NEOB</name>